<dbReference type="AlphaFoldDB" id="A0AAV5SJI7"/>
<sequence>MILMISMRTSSISLTEMRSCYDSSPTSSVLLLKRKPRRVRCIRSLFRCKAVGNFTDTGNALLCPE</sequence>
<gene>
    <name evidence="1" type="ORF">PENTCL1PPCAC_4835</name>
</gene>
<keyword evidence="2" id="KW-1185">Reference proteome</keyword>
<accession>A0AAV5SJI7</accession>
<evidence type="ECO:0000313" key="1">
    <source>
        <dbReference type="EMBL" id="GMS82660.1"/>
    </source>
</evidence>
<organism evidence="1 2">
    <name type="scientific">Pristionchus entomophagus</name>
    <dbReference type="NCBI Taxonomy" id="358040"/>
    <lineage>
        <taxon>Eukaryota</taxon>
        <taxon>Metazoa</taxon>
        <taxon>Ecdysozoa</taxon>
        <taxon>Nematoda</taxon>
        <taxon>Chromadorea</taxon>
        <taxon>Rhabditida</taxon>
        <taxon>Rhabditina</taxon>
        <taxon>Diplogasteromorpha</taxon>
        <taxon>Diplogasteroidea</taxon>
        <taxon>Neodiplogasteridae</taxon>
        <taxon>Pristionchus</taxon>
    </lineage>
</organism>
<evidence type="ECO:0000313" key="2">
    <source>
        <dbReference type="Proteomes" id="UP001432027"/>
    </source>
</evidence>
<name>A0AAV5SJI7_9BILA</name>
<comment type="caution">
    <text evidence="1">The sequence shown here is derived from an EMBL/GenBank/DDBJ whole genome shotgun (WGS) entry which is preliminary data.</text>
</comment>
<dbReference type="Proteomes" id="UP001432027">
    <property type="component" value="Unassembled WGS sequence"/>
</dbReference>
<reference evidence="1" key="1">
    <citation type="submission" date="2023-10" db="EMBL/GenBank/DDBJ databases">
        <title>Genome assembly of Pristionchus species.</title>
        <authorList>
            <person name="Yoshida K."/>
            <person name="Sommer R.J."/>
        </authorList>
    </citation>
    <scope>NUCLEOTIDE SEQUENCE</scope>
    <source>
        <strain evidence="1">RS0144</strain>
    </source>
</reference>
<feature type="non-terminal residue" evidence="1">
    <location>
        <position position="65"/>
    </location>
</feature>
<proteinExistence type="predicted"/>
<protein>
    <submittedName>
        <fullName evidence="1">Uncharacterized protein</fullName>
    </submittedName>
</protein>
<dbReference type="EMBL" id="BTSX01000002">
    <property type="protein sequence ID" value="GMS82660.1"/>
    <property type="molecule type" value="Genomic_DNA"/>
</dbReference>